<dbReference type="Proteomes" id="UP000261420">
    <property type="component" value="Unplaced"/>
</dbReference>
<dbReference type="InterPro" id="IPR036179">
    <property type="entry name" value="Ig-like_dom_sf"/>
</dbReference>
<keyword evidence="2" id="KW-1003">Cell membrane</keyword>
<dbReference type="GO" id="GO:0071222">
    <property type="term" value="P:cellular response to lipopolysaccharide"/>
    <property type="evidence" value="ECO:0007669"/>
    <property type="project" value="TreeGrafter"/>
</dbReference>
<keyword evidence="5" id="KW-1133">Transmembrane helix</keyword>
<dbReference type="Ensembl" id="ENSSDUT00000004465.1">
    <property type="protein sequence ID" value="ENSSDUP00000004370.1"/>
    <property type="gene ID" value="ENSSDUG00000003259.1"/>
</dbReference>
<dbReference type="SUPFAM" id="SSF48726">
    <property type="entry name" value="Immunoglobulin"/>
    <property type="match status" value="1"/>
</dbReference>
<evidence type="ECO:0000256" key="6">
    <source>
        <dbReference type="ARBA" id="ARBA00023136"/>
    </source>
</evidence>
<evidence type="ECO:0000256" key="2">
    <source>
        <dbReference type="ARBA" id="ARBA00022475"/>
    </source>
</evidence>
<dbReference type="SMART" id="SM00409">
    <property type="entry name" value="IG"/>
    <property type="match status" value="1"/>
</dbReference>
<dbReference type="InterPro" id="IPR051713">
    <property type="entry name" value="T-cell_Activation_Regulation"/>
</dbReference>
<keyword evidence="13" id="KW-1185">Reference proteome</keyword>
<dbReference type="PANTHER" id="PTHR25466">
    <property type="entry name" value="T-LYMPHOCYTE ACTIVATION ANTIGEN"/>
    <property type="match status" value="1"/>
</dbReference>
<dbReference type="PROSITE" id="PS50835">
    <property type="entry name" value="IG_LIKE"/>
    <property type="match status" value="1"/>
</dbReference>
<dbReference type="GO" id="GO:0007166">
    <property type="term" value="P:cell surface receptor signaling pathway"/>
    <property type="evidence" value="ECO:0007669"/>
    <property type="project" value="TreeGrafter"/>
</dbReference>
<dbReference type="GeneTree" id="ENSGT01030000235241"/>
<evidence type="ECO:0000313" key="13">
    <source>
        <dbReference type="Proteomes" id="UP000261420"/>
    </source>
</evidence>
<keyword evidence="6" id="KW-0472">Membrane</keyword>
<comment type="subcellular location">
    <subcellularLocation>
        <location evidence="1">Cell membrane</location>
        <topology evidence="1">Single-pass type I membrane protein</topology>
    </subcellularLocation>
</comment>
<dbReference type="GO" id="GO:0031295">
    <property type="term" value="P:T cell costimulation"/>
    <property type="evidence" value="ECO:0007669"/>
    <property type="project" value="TreeGrafter"/>
</dbReference>
<proteinExistence type="predicted"/>
<name>A0A3B4TEB6_SERDU</name>
<keyword evidence="3" id="KW-0812">Transmembrane</keyword>
<dbReference type="GO" id="GO:0042130">
    <property type="term" value="P:negative regulation of T cell proliferation"/>
    <property type="evidence" value="ECO:0007669"/>
    <property type="project" value="TreeGrafter"/>
</dbReference>
<evidence type="ECO:0000256" key="8">
    <source>
        <dbReference type="ARBA" id="ARBA00023170"/>
    </source>
</evidence>
<sequence length="170" mass="18717">MWFIVLLCVNTVSCQVVVKGFIGDSVLLPCIYTEKYLQPEKVNVYWRDRDDNILLDIISGVHNMKTQNEKFRGRVISPPDLNRKGNFSIALQNVQEEDTGLYECHIPEAGVEQRVQLTVTGKRVGVSGTDPGPAPSEPPAGNAAVTLTPPLLTQLSVLSLCSLGWTQVHT</sequence>
<reference evidence="12" key="2">
    <citation type="submission" date="2025-09" db="UniProtKB">
        <authorList>
            <consortium name="Ensembl"/>
        </authorList>
    </citation>
    <scope>IDENTIFICATION</scope>
</reference>
<evidence type="ECO:0000256" key="3">
    <source>
        <dbReference type="ARBA" id="ARBA00022692"/>
    </source>
</evidence>
<evidence type="ECO:0000259" key="11">
    <source>
        <dbReference type="PROSITE" id="PS50835"/>
    </source>
</evidence>
<evidence type="ECO:0000256" key="10">
    <source>
        <dbReference type="ARBA" id="ARBA00023319"/>
    </source>
</evidence>
<dbReference type="AlphaFoldDB" id="A0A3B4TEB6"/>
<evidence type="ECO:0000313" key="12">
    <source>
        <dbReference type="Ensembl" id="ENSSDUP00000004370.1"/>
    </source>
</evidence>
<dbReference type="Pfam" id="PF07686">
    <property type="entry name" value="V-set"/>
    <property type="match status" value="1"/>
</dbReference>
<dbReference type="InterPro" id="IPR013783">
    <property type="entry name" value="Ig-like_fold"/>
</dbReference>
<dbReference type="GeneID" id="111235531"/>
<dbReference type="InterPro" id="IPR007110">
    <property type="entry name" value="Ig-like_dom"/>
</dbReference>
<protein>
    <submittedName>
        <fullName evidence="12">Programmed cell death 1 ligand 1-like</fullName>
    </submittedName>
</protein>
<dbReference type="InterPro" id="IPR003599">
    <property type="entry name" value="Ig_sub"/>
</dbReference>
<evidence type="ECO:0000256" key="5">
    <source>
        <dbReference type="ARBA" id="ARBA00022989"/>
    </source>
</evidence>
<dbReference type="InterPro" id="IPR013106">
    <property type="entry name" value="Ig_V-set"/>
</dbReference>
<dbReference type="GO" id="GO:0042102">
    <property type="term" value="P:positive regulation of T cell proliferation"/>
    <property type="evidence" value="ECO:0007669"/>
    <property type="project" value="TreeGrafter"/>
</dbReference>
<evidence type="ECO:0000256" key="1">
    <source>
        <dbReference type="ARBA" id="ARBA00004251"/>
    </source>
</evidence>
<keyword evidence="10" id="KW-0393">Immunoglobulin domain</keyword>
<reference evidence="12" key="1">
    <citation type="submission" date="2025-08" db="UniProtKB">
        <authorList>
            <consortium name="Ensembl"/>
        </authorList>
    </citation>
    <scope>IDENTIFICATION</scope>
</reference>
<keyword evidence="4" id="KW-0732">Signal</keyword>
<organism evidence="12 13">
    <name type="scientific">Seriola dumerili</name>
    <name type="common">Greater amberjack</name>
    <name type="synonym">Caranx dumerili</name>
    <dbReference type="NCBI Taxonomy" id="41447"/>
    <lineage>
        <taxon>Eukaryota</taxon>
        <taxon>Metazoa</taxon>
        <taxon>Chordata</taxon>
        <taxon>Craniata</taxon>
        <taxon>Vertebrata</taxon>
        <taxon>Euteleostomi</taxon>
        <taxon>Actinopterygii</taxon>
        <taxon>Neopterygii</taxon>
        <taxon>Teleostei</taxon>
        <taxon>Neoteleostei</taxon>
        <taxon>Acanthomorphata</taxon>
        <taxon>Carangaria</taxon>
        <taxon>Carangiformes</taxon>
        <taxon>Carangidae</taxon>
        <taxon>Seriola</taxon>
    </lineage>
</organism>
<dbReference type="GO" id="GO:0009897">
    <property type="term" value="C:external side of plasma membrane"/>
    <property type="evidence" value="ECO:0007669"/>
    <property type="project" value="TreeGrafter"/>
</dbReference>
<dbReference type="SMART" id="SM00406">
    <property type="entry name" value="IGv"/>
    <property type="match status" value="1"/>
</dbReference>
<keyword evidence="7" id="KW-1015">Disulfide bond</keyword>
<evidence type="ECO:0000256" key="9">
    <source>
        <dbReference type="ARBA" id="ARBA00023180"/>
    </source>
</evidence>
<feature type="domain" description="Ig-like" evidence="11">
    <location>
        <begin position="23"/>
        <end position="120"/>
    </location>
</feature>
<evidence type="ECO:0000256" key="4">
    <source>
        <dbReference type="ARBA" id="ARBA00022729"/>
    </source>
</evidence>
<keyword evidence="9" id="KW-0325">Glycoprotein</keyword>
<keyword evidence="8" id="KW-0675">Receptor</keyword>
<dbReference type="PANTHER" id="PTHR25466:SF14">
    <property type="entry name" value="BUTYROPHILIN SUBFAMILY 2 MEMBER A2-LIKE-RELATED"/>
    <property type="match status" value="1"/>
</dbReference>
<evidence type="ECO:0000256" key="7">
    <source>
        <dbReference type="ARBA" id="ARBA00023157"/>
    </source>
</evidence>
<dbReference type="RefSeq" id="XP_022619712.1">
    <property type="nucleotide sequence ID" value="XM_022763991.1"/>
</dbReference>
<accession>A0A3B4TEB6</accession>
<dbReference type="GO" id="GO:0006955">
    <property type="term" value="P:immune response"/>
    <property type="evidence" value="ECO:0007669"/>
    <property type="project" value="TreeGrafter"/>
</dbReference>
<dbReference type="Gene3D" id="2.60.40.10">
    <property type="entry name" value="Immunoglobulins"/>
    <property type="match status" value="1"/>
</dbReference>